<dbReference type="EMBL" id="CP048833">
    <property type="protein sequence ID" value="QJP06765.1"/>
    <property type="molecule type" value="Genomic_DNA"/>
</dbReference>
<dbReference type="AlphaFoldDB" id="A0A7Z3GNA1"/>
<accession>A0A7Z3GNA1</accession>
<evidence type="ECO:0000313" key="2">
    <source>
        <dbReference type="Proteomes" id="UP000502549"/>
    </source>
</evidence>
<dbReference type="RefSeq" id="WP_169935245.1">
    <property type="nucleotide sequence ID" value="NZ_CP048833.1"/>
</dbReference>
<dbReference type="PANTHER" id="PTHR46656:SF3">
    <property type="entry name" value="PUTATIVE-RELATED"/>
    <property type="match status" value="1"/>
</dbReference>
<gene>
    <name evidence="1" type="ORF">G4G71_02300</name>
</gene>
<reference evidence="1 2" key="1">
    <citation type="submission" date="2020-02" db="EMBL/GenBank/DDBJ databases">
        <title>Complete genome sequence of Pseudomonas multiresinivorans ORNL1.</title>
        <authorList>
            <person name="Podar M."/>
        </authorList>
    </citation>
    <scope>NUCLEOTIDE SEQUENCE [LARGE SCALE GENOMIC DNA]</scope>
    <source>
        <strain evidence="2">populi</strain>
    </source>
</reference>
<protein>
    <submittedName>
        <fullName evidence="1">Glycosyltransferase</fullName>
    </submittedName>
</protein>
<keyword evidence="1" id="KW-0808">Transferase</keyword>
<dbReference type="CDD" id="cd01635">
    <property type="entry name" value="Glycosyltransferase_GTB-type"/>
    <property type="match status" value="1"/>
</dbReference>
<name>A0A7Z3GNA1_9PSED</name>
<dbReference type="SUPFAM" id="SSF53756">
    <property type="entry name" value="UDP-Glycosyltransferase/glycogen phosphorylase"/>
    <property type="match status" value="1"/>
</dbReference>
<dbReference type="Proteomes" id="UP000502549">
    <property type="component" value="Chromosome"/>
</dbReference>
<organism evidence="1 2">
    <name type="scientific">Pseudomonas multiresinivorans</name>
    <dbReference type="NCBI Taxonomy" id="95301"/>
    <lineage>
        <taxon>Bacteria</taxon>
        <taxon>Pseudomonadati</taxon>
        <taxon>Pseudomonadota</taxon>
        <taxon>Gammaproteobacteria</taxon>
        <taxon>Pseudomonadales</taxon>
        <taxon>Pseudomonadaceae</taxon>
        <taxon>Pseudomonas</taxon>
    </lineage>
</organism>
<proteinExistence type="predicted"/>
<sequence>MRFLVHSEVNSARIEASLGLPDYSYYFVLKEFLPLLRGLGEVRVVEQVEEVDSLYRQACEEGEECVFLSFAPPHKTPLNLQCPTVPVFAWEFDSIPNQQWLEDDRQNWAAVLQRCGRAITHSGLTVEATRAELGAVFPVVSIPAPVWDRFAPLRQQPAGLPSEPITLTVRSGVVMDTHDLSLAPYIPNADAVARAVASARARELPVAAAKAEVAEPEAKARQSLARITLRYLVEWYRLAWRAPVAPVAAEPAPARMEPPNPVEPGGLPDVAVDEDAMPALPFGEHRLTLSGVVFTAVFNPYDGRKNWVDMLTAFCTAFRDKPEATLLFKLGHHEYESAMNDMLMCMARMPAFECRVVLLHGYLDRSEFDELIRHTAYIVNASHGEGQCLPLMEFLSCGKPAVAPRHSAMVDYIDESVAFEVATWLDATAWPHDPRLAYRTLRHQIDWASLVEAYRSAFQCYTQQPERYARMSNAAIERMRTHCSLEAGRGRLEAFLAACA</sequence>
<dbReference type="Gene3D" id="3.40.50.2000">
    <property type="entry name" value="Glycogen Phosphorylase B"/>
    <property type="match status" value="1"/>
</dbReference>
<dbReference type="KEGG" id="pmui:G4G71_02300"/>
<evidence type="ECO:0000313" key="1">
    <source>
        <dbReference type="EMBL" id="QJP06765.1"/>
    </source>
</evidence>
<keyword evidence="2" id="KW-1185">Reference proteome</keyword>
<dbReference type="PANTHER" id="PTHR46656">
    <property type="entry name" value="PUTATIVE-RELATED"/>
    <property type="match status" value="1"/>
</dbReference>
<dbReference type="GO" id="GO:0016740">
    <property type="term" value="F:transferase activity"/>
    <property type="evidence" value="ECO:0007669"/>
    <property type="project" value="UniProtKB-KW"/>
</dbReference>